<evidence type="ECO:0000256" key="5">
    <source>
        <dbReference type="ARBA" id="ARBA00022827"/>
    </source>
</evidence>
<feature type="domain" description="FAD/NAD(P)-binding" evidence="7">
    <location>
        <begin position="261"/>
        <end position="380"/>
    </location>
</feature>
<accession>A0A5N5TDZ9</accession>
<dbReference type="PANTHER" id="PTHR43429">
    <property type="entry name" value="PYRIDINE NUCLEOTIDE-DISULFIDE OXIDOREDUCTASE DOMAIN-CONTAINING"/>
    <property type="match status" value="1"/>
</dbReference>
<dbReference type="PANTHER" id="PTHR43429:SF2">
    <property type="entry name" value="PYRIDINE NUCLEOTIDE-DISULFIDE OXIDOREDUCTASE DOMAIN-CONTAINING PROTEIN 1"/>
    <property type="match status" value="1"/>
</dbReference>
<dbReference type="InterPro" id="IPR016156">
    <property type="entry name" value="FAD/NAD-linked_Rdtase_dimer_sf"/>
</dbReference>
<dbReference type="Gene3D" id="3.30.390.30">
    <property type="match status" value="1"/>
</dbReference>
<proteinExistence type="inferred from homology"/>
<comment type="cofactor">
    <cofactor evidence="1">
        <name>FAD</name>
        <dbReference type="ChEBI" id="CHEBI:57692"/>
    </cofactor>
</comment>
<evidence type="ECO:0000256" key="4">
    <source>
        <dbReference type="ARBA" id="ARBA00022630"/>
    </source>
</evidence>
<keyword evidence="5" id="KW-0274">FAD</keyword>
<evidence type="ECO:0000256" key="3">
    <source>
        <dbReference type="ARBA" id="ARBA00018240"/>
    </source>
</evidence>
<dbReference type="AlphaFoldDB" id="A0A5N5TDZ9"/>
<evidence type="ECO:0000259" key="7">
    <source>
        <dbReference type="Pfam" id="PF07992"/>
    </source>
</evidence>
<evidence type="ECO:0000313" key="10">
    <source>
        <dbReference type="Proteomes" id="UP000326759"/>
    </source>
</evidence>
<dbReference type="GO" id="GO:0016491">
    <property type="term" value="F:oxidoreductase activity"/>
    <property type="evidence" value="ECO:0007669"/>
    <property type="project" value="UniProtKB-KW"/>
</dbReference>
<protein>
    <recommendedName>
        <fullName evidence="3">Pyridine nucleotide-disulfide oxidoreductase domain-containing protein 1</fullName>
    </recommendedName>
</protein>
<gene>
    <name evidence="9" type="primary">pyroxd1</name>
    <name evidence="9" type="ORF">Anas_11143</name>
</gene>
<evidence type="ECO:0000313" key="9">
    <source>
        <dbReference type="EMBL" id="KAB7503150.1"/>
    </source>
</evidence>
<keyword evidence="6" id="KW-0560">Oxidoreductase</keyword>
<dbReference type="Proteomes" id="UP000326759">
    <property type="component" value="Unassembled WGS sequence"/>
</dbReference>
<evidence type="ECO:0000259" key="8">
    <source>
        <dbReference type="Pfam" id="PF18267"/>
    </source>
</evidence>
<name>A0A5N5TDZ9_9CRUS</name>
<dbReference type="PRINTS" id="PR00368">
    <property type="entry name" value="FADPNR"/>
</dbReference>
<evidence type="ECO:0000256" key="2">
    <source>
        <dbReference type="ARBA" id="ARBA00008147"/>
    </source>
</evidence>
<sequence>MNKYKYSYFVSTHDIIVMEDTKLFKYIIIGGGIAGVTCAEQLIDEDSSILLLSATDFVKTVTNVQFVTKTLEYFDVQESSLNILASRCPNVTVVKSYVNYLDSKNKIINSTNGLFKYEKLCICSGATPKVIFPKNPNVLWIRDTESVRKFRKRIANAKRIVIVGNGGIATELVYELSGVEVIWAIKDKTINAVFIDGGAAAFLKSSLEKEKANEEHISKRRKYTVNFSEGENNDALGGALGPDWHLGLEIKSDKHRKVTIESQVQIKALYSPEEFENRKTDNTDQNITLKEKWPIYVELTNGNIYGCDFIVSATGVIPNTEVFLKDNNFELGKDGGLLVNDRMETSISNIYAAGDVCSAGWNVAHHWFQYRLWTQARQMGAYAAKCMWASLSHEEIYMDFCFEMFAHVTKFMGYKVILLGLFNGQKLNKKYEILLRTTKDKEYIKCVMVDGKMQGAILIGETDLEETFENLILNQMDLSSYGEDLLDPSVDIEDYFD</sequence>
<reference evidence="9 10" key="1">
    <citation type="journal article" date="2019" name="PLoS Biol.">
        <title>Sex chromosomes control vertical transmission of feminizing Wolbachia symbionts in an isopod.</title>
        <authorList>
            <person name="Becking T."/>
            <person name="Chebbi M.A."/>
            <person name="Giraud I."/>
            <person name="Moumen B."/>
            <person name="Laverre T."/>
            <person name="Caubet Y."/>
            <person name="Peccoud J."/>
            <person name="Gilbert C."/>
            <person name="Cordaux R."/>
        </authorList>
    </citation>
    <scope>NUCLEOTIDE SEQUENCE [LARGE SCALE GENOMIC DNA]</scope>
    <source>
        <strain evidence="9">ANa2</strain>
        <tissue evidence="9">Whole body excluding digestive tract and cuticle</tissue>
    </source>
</reference>
<dbReference type="Pfam" id="PF07992">
    <property type="entry name" value="Pyr_redox_2"/>
    <property type="match status" value="2"/>
</dbReference>
<dbReference type="EMBL" id="SEYY01005763">
    <property type="protein sequence ID" value="KAB7503150.1"/>
    <property type="molecule type" value="Genomic_DNA"/>
</dbReference>
<dbReference type="InterPro" id="IPR036188">
    <property type="entry name" value="FAD/NAD-bd_sf"/>
</dbReference>
<dbReference type="Gene3D" id="3.50.50.60">
    <property type="entry name" value="FAD/NAD(P)-binding domain"/>
    <property type="match status" value="3"/>
</dbReference>
<keyword evidence="4" id="KW-0285">Flavoprotein</keyword>
<dbReference type="InterPro" id="IPR050260">
    <property type="entry name" value="FAD-bd_OxRdtase"/>
</dbReference>
<dbReference type="SUPFAM" id="SSF51905">
    <property type="entry name" value="FAD/NAD(P)-binding domain"/>
    <property type="match status" value="2"/>
</dbReference>
<dbReference type="InterPro" id="IPR023753">
    <property type="entry name" value="FAD/NAD-binding_dom"/>
</dbReference>
<comment type="caution">
    <text evidence="9">The sequence shown here is derived from an EMBL/GenBank/DDBJ whole genome shotgun (WGS) entry which is preliminary data.</text>
</comment>
<dbReference type="PRINTS" id="PR00411">
    <property type="entry name" value="PNDRDTASEI"/>
</dbReference>
<feature type="domain" description="NADH-rubredoxin oxidoreductase C-terminal" evidence="8">
    <location>
        <begin position="410"/>
        <end position="475"/>
    </location>
</feature>
<organism evidence="9 10">
    <name type="scientific">Armadillidium nasatum</name>
    <dbReference type="NCBI Taxonomy" id="96803"/>
    <lineage>
        <taxon>Eukaryota</taxon>
        <taxon>Metazoa</taxon>
        <taxon>Ecdysozoa</taxon>
        <taxon>Arthropoda</taxon>
        <taxon>Crustacea</taxon>
        <taxon>Multicrustacea</taxon>
        <taxon>Malacostraca</taxon>
        <taxon>Eumalacostraca</taxon>
        <taxon>Peracarida</taxon>
        <taxon>Isopoda</taxon>
        <taxon>Oniscidea</taxon>
        <taxon>Crinocheta</taxon>
        <taxon>Armadillidiidae</taxon>
        <taxon>Armadillidium</taxon>
    </lineage>
</organism>
<dbReference type="OrthoDB" id="202203at2759"/>
<dbReference type="Pfam" id="PF18267">
    <property type="entry name" value="Rubredoxin_C"/>
    <property type="match status" value="1"/>
</dbReference>
<evidence type="ECO:0000256" key="1">
    <source>
        <dbReference type="ARBA" id="ARBA00001974"/>
    </source>
</evidence>
<feature type="domain" description="FAD/NAD(P)-binding" evidence="7">
    <location>
        <begin position="24"/>
        <end position="179"/>
    </location>
</feature>
<evidence type="ECO:0000256" key="6">
    <source>
        <dbReference type="ARBA" id="ARBA00023002"/>
    </source>
</evidence>
<comment type="similarity">
    <text evidence="2">Belongs to the class-I pyridine nucleotide-disulfide oxidoreductase family. PYROXD1 subfamily.</text>
</comment>
<keyword evidence="10" id="KW-1185">Reference proteome</keyword>
<dbReference type="InterPro" id="IPR041575">
    <property type="entry name" value="Rubredoxin_C"/>
</dbReference>